<organism evidence="3 4">
    <name type="scientific">Rufibacter immobilis</name>
    <dbReference type="NCBI Taxonomy" id="1348778"/>
    <lineage>
        <taxon>Bacteria</taxon>
        <taxon>Pseudomonadati</taxon>
        <taxon>Bacteroidota</taxon>
        <taxon>Cytophagia</taxon>
        <taxon>Cytophagales</taxon>
        <taxon>Hymenobacteraceae</taxon>
        <taxon>Rufibacter</taxon>
    </lineage>
</organism>
<dbReference type="GO" id="GO:0009103">
    <property type="term" value="P:lipopolysaccharide biosynthetic process"/>
    <property type="evidence" value="ECO:0007669"/>
    <property type="project" value="TreeGrafter"/>
</dbReference>
<feature type="transmembrane region" description="Helical" evidence="1">
    <location>
        <begin position="87"/>
        <end position="109"/>
    </location>
</feature>
<feature type="transmembrane region" description="Helical" evidence="1">
    <location>
        <begin position="153"/>
        <end position="169"/>
    </location>
</feature>
<keyword evidence="3" id="KW-0808">Transferase</keyword>
<evidence type="ECO:0000256" key="1">
    <source>
        <dbReference type="SAM" id="Phobius"/>
    </source>
</evidence>
<feature type="transmembrane region" description="Helical" evidence="1">
    <location>
        <begin position="318"/>
        <end position="338"/>
    </location>
</feature>
<evidence type="ECO:0000313" key="3">
    <source>
        <dbReference type="EMBL" id="RNI31981.1"/>
    </source>
</evidence>
<comment type="caution">
    <text evidence="3">The sequence shown here is derived from an EMBL/GenBank/DDBJ whole genome shotgun (WGS) entry which is preliminary data.</text>
</comment>
<feature type="domain" description="Acyltransferase 3" evidence="2">
    <location>
        <begin position="23"/>
        <end position="333"/>
    </location>
</feature>
<dbReference type="PANTHER" id="PTHR23028:SF53">
    <property type="entry name" value="ACYL_TRANSF_3 DOMAIN-CONTAINING PROTEIN"/>
    <property type="match status" value="1"/>
</dbReference>
<keyword evidence="1" id="KW-1133">Transmembrane helix</keyword>
<feature type="transmembrane region" description="Helical" evidence="1">
    <location>
        <begin position="290"/>
        <end position="312"/>
    </location>
</feature>
<dbReference type="EMBL" id="RJJE01000003">
    <property type="protein sequence ID" value="RNI31981.1"/>
    <property type="molecule type" value="Genomic_DNA"/>
</dbReference>
<keyword evidence="1" id="KW-0472">Membrane</keyword>
<dbReference type="GO" id="GO:0016020">
    <property type="term" value="C:membrane"/>
    <property type="evidence" value="ECO:0007669"/>
    <property type="project" value="TreeGrafter"/>
</dbReference>
<accession>A0A3M9N2F4</accession>
<dbReference type="AlphaFoldDB" id="A0A3M9N2F4"/>
<feature type="transmembrane region" description="Helical" evidence="1">
    <location>
        <begin position="260"/>
        <end position="278"/>
    </location>
</feature>
<dbReference type="InterPro" id="IPR050879">
    <property type="entry name" value="Acyltransferase_3"/>
</dbReference>
<gene>
    <name evidence="3" type="ORF">EFA69_05620</name>
</gene>
<dbReference type="InterPro" id="IPR002656">
    <property type="entry name" value="Acyl_transf_3_dom"/>
</dbReference>
<feature type="transmembrane region" description="Helical" evidence="1">
    <location>
        <begin position="234"/>
        <end position="254"/>
    </location>
</feature>
<dbReference type="PANTHER" id="PTHR23028">
    <property type="entry name" value="ACETYLTRANSFERASE"/>
    <property type="match status" value="1"/>
</dbReference>
<dbReference type="Pfam" id="PF01757">
    <property type="entry name" value="Acyl_transf_3"/>
    <property type="match status" value="1"/>
</dbReference>
<feature type="transmembrane region" description="Helical" evidence="1">
    <location>
        <begin position="46"/>
        <end position="67"/>
    </location>
</feature>
<dbReference type="Proteomes" id="UP000271010">
    <property type="component" value="Unassembled WGS sequence"/>
</dbReference>
<evidence type="ECO:0000259" key="2">
    <source>
        <dbReference type="Pfam" id="PF01757"/>
    </source>
</evidence>
<keyword evidence="3" id="KW-0012">Acyltransferase</keyword>
<protein>
    <submittedName>
        <fullName evidence="3">Acyltransferase</fullName>
    </submittedName>
</protein>
<evidence type="ECO:0000313" key="4">
    <source>
        <dbReference type="Proteomes" id="UP000271010"/>
    </source>
</evidence>
<reference evidence="3 4" key="1">
    <citation type="submission" date="2018-11" db="EMBL/GenBank/DDBJ databases">
        <title>Rufibacter latericius sp. nov., isolated from water in Baiyang Lake.</title>
        <authorList>
            <person name="Yang Y."/>
        </authorList>
    </citation>
    <scope>NUCLEOTIDE SEQUENCE [LARGE SCALE GENOMIC DNA]</scope>
    <source>
        <strain evidence="3 4">MCC P1</strain>
    </source>
</reference>
<dbReference type="GO" id="GO:0016747">
    <property type="term" value="F:acyltransferase activity, transferring groups other than amino-acyl groups"/>
    <property type="evidence" value="ECO:0007669"/>
    <property type="project" value="InterPro"/>
</dbReference>
<name>A0A3M9N2F4_9BACT</name>
<proteinExistence type="predicted"/>
<keyword evidence="1" id="KW-0812">Transmembrane</keyword>
<keyword evidence="4" id="KW-1185">Reference proteome</keyword>
<sequence>MVFISTAFFGMFSQILGNSSRLPSLDFLRGFAITIVFLTHFGVLDLQAVGVDLFFVLSGHLVSVSLWSTLRKAEGGTSYLIFFLKRLFRIIPAYYTFLVLGYLLAVLLLKDISPQDIPLPREFPQYFLFYRNYGGPPSRWSMEHLWSLCVEEQFYWILPGMLIFFTFLLPRLDKRFVAAAVLLLTMGIGLKAQAMVTDFAEWPTYTHNRLDAFGWGIVITLLSRGKKGTQHPLFNNKALLVLGTLTLLLSLTVFSPLPELVLRTLSPVCWFLIILGLYQARAGLFKPFRVLAFFSYGIYLWHFLFVIPVQHYVGKGGLGFLVYTLVTMVFAVLSTLCIEQPCLQLRDRFFRKVFPKKDQEAMHAPEVPIP</sequence>